<protein>
    <submittedName>
        <fullName evidence="3">NirD/YgiW/YdeI family stress tolerance protein</fullName>
    </submittedName>
</protein>
<dbReference type="PANTHER" id="PTHR36571">
    <property type="entry name" value="PROTEIN YGIW"/>
    <property type="match status" value="1"/>
</dbReference>
<evidence type="ECO:0000313" key="4">
    <source>
        <dbReference type="Proteomes" id="UP001214976"/>
    </source>
</evidence>
<organism evidence="3 4">
    <name type="scientific">Exercitatus varius</name>
    <dbReference type="NCBI Taxonomy" id="67857"/>
    <lineage>
        <taxon>Bacteria</taxon>
        <taxon>Pseudomonadati</taxon>
        <taxon>Pseudomonadota</taxon>
        <taxon>Gammaproteobacteria</taxon>
        <taxon>Pasteurellales</taxon>
        <taxon>Pasteurellaceae</taxon>
        <taxon>Exercitatus</taxon>
    </lineage>
</organism>
<dbReference type="AlphaFoldDB" id="A0AAW6QA83"/>
<accession>A0AAW6QA83</accession>
<sequence length="205" mass="22890">MKKANLVSILTLSLIGTAVFAYAAEPQPGFANLTDKSTTEKVEMPATNDMNAAGLPPRAQYMRNGLPCDRGCQRDFRMGHPMRGSYHRGMMPNNYCMQEGFANSDWSGFYESNEPTKVADAEKWQDDQLIMLEGNIVKQTGRKYFVFKDASGELTLEIPRRAWRDVVTPKDKVRITAGVEKSWGKTEVLALSVESADETKPAKSQ</sequence>
<dbReference type="RefSeq" id="WP_317477422.1">
    <property type="nucleotide sequence ID" value="NZ_JARQTW010000012.1"/>
</dbReference>
<dbReference type="Pfam" id="PF04076">
    <property type="entry name" value="BOF"/>
    <property type="match status" value="1"/>
</dbReference>
<dbReference type="Gene3D" id="2.40.50.200">
    <property type="entry name" value="Bacterial OB-fold"/>
    <property type="match status" value="1"/>
</dbReference>
<proteinExistence type="predicted"/>
<dbReference type="PANTHER" id="PTHR36571:SF1">
    <property type="entry name" value="PROTEIN YGIW"/>
    <property type="match status" value="1"/>
</dbReference>
<name>A0AAW6QA83_9PAST</name>
<evidence type="ECO:0000256" key="1">
    <source>
        <dbReference type="ARBA" id="ARBA00022729"/>
    </source>
</evidence>
<comment type="caution">
    <text evidence="3">The sequence shown here is derived from an EMBL/GenBank/DDBJ whole genome shotgun (WGS) entry which is preliminary data.</text>
</comment>
<keyword evidence="1 2" id="KW-0732">Signal</keyword>
<gene>
    <name evidence="3" type="ORF">P7M15_07750</name>
</gene>
<dbReference type="Proteomes" id="UP001214976">
    <property type="component" value="Unassembled WGS sequence"/>
</dbReference>
<evidence type="ECO:0000256" key="2">
    <source>
        <dbReference type="SAM" id="SignalP"/>
    </source>
</evidence>
<dbReference type="InterPro" id="IPR036700">
    <property type="entry name" value="BOBF_sf"/>
</dbReference>
<reference evidence="3" key="1">
    <citation type="submission" date="2023-03" db="EMBL/GenBank/DDBJ databases">
        <title>Classification of Bisgaard taxon 6 and taxon 10 as Exercitatus varius gen. nov., spec. nov.</title>
        <authorList>
            <person name="Christensen H."/>
        </authorList>
    </citation>
    <scope>NUCLEOTIDE SEQUENCE</scope>
    <source>
        <strain evidence="3">86116</strain>
    </source>
</reference>
<feature type="signal peptide" evidence="2">
    <location>
        <begin position="1"/>
        <end position="23"/>
    </location>
</feature>
<dbReference type="EMBL" id="JARQTW010000012">
    <property type="protein sequence ID" value="MDG2950408.1"/>
    <property type="molecule type" value="Genomic_DNA"/>
</dbReference>
<dbReference type="SUPFAM" id="SSF101756">
    <property type="entry name" value="Hypothetical protein YgiW"/>
    <property type="match status" value="1"/>
</dbReference>
<dbReference type="InterPro" id="IPR005220">
    <property type="entry name" value="CarO-like"/>
</dbReference>
<feature type="chain" id="PRO_5043655775" evidence="2">
    <location>
        <begin position="24"/>
        <end position="205"/>
    </location>
</feature>
<evidence type="ECO:0000313" key="3">
    <source>
        <dbReference type="EMBL" id="MDG2950408.1"/>
    </source>
</evidence>
<dbReference type="NCBIfam" id="NF033674">
    <property type="entry name" value="stress_OB_fold"/>
    <property type="match status" value="1"/>
</dbReference>